<gene>
    <name evidence="9" type="ORF">AYBTSS11_LOCUS21285</name>
</gene>
<dbReference type="SUPFAM" id="SSF49764">
    <property type="entry name" value="HSP20-like chaperones"/>
    <property type="match status" value="1"/>
</dbReference>
<dbReference type="Gramene" id="rna-AYBTSS11_LOCUS21285">
    <property type="protein sequence ID" value="CAJ1967635.1"/>
    <property type="gene ID" value="gene-AYBTSS11_LOCUS21285"/>
</dbReference>
<protein>
    <recommendedName>
        <fullName evidence="8">SHSP domain-containing protein</fullName>
    </recommendedName>
</protein>
<dbReference type="EMBL" id="OY731404">
    <property type="protein sequence ID" value="CAJ1967635.1"/>
    <property type="molecule type" value="Genomic_DNA"/>
</dbReference>
<evidence type="ECO:0000256" key="2">
    <source>
        <dbReference type="ARBA" id="ARBA00022475"/>
    </source>
</evidence>
<dbReference type="GO" id="GO:0034605">
    <property type="term" value="P:cellular response to heat"/>
    <property type="evidence" value="ECO:0007669"/>
    <property type="project" value="TreeGrafter"/>
</dbReference>
<evidence type="ECO:0000256" key="7">
    <source>
        <dbReference type="SAM" id="Phobius"/>
    </source>
</evidence>
<name>A0AA86SV54_9FABA</name>
<keyword evidence="10" id="KW-1185">Reference proteome</keyword>
<feature type="compositionally biased region" description="Polar residues" evidence="6">
    <location>
        <begin position="121"/>
        <end position="134"/>
    </location>
</feature>
<feature type="transmembrane region" description="Helical" evidence="7">
    <location>
        <begin position="194"/>
        <end position="212"/>
    </location>
</feature>
<dbReference type="Pfam" id="PF00011">
    <property type="entry name" value="HSP20"/>
    <property type="match status" value="1"/>
</dbReference>
<accession>A0AA86SV54</accession>
<evidence type="ECO:0000256" key="5">
    <source>
        <dbReference type="RuleBase" id="RU003616"/>
    </source>
</evidence>
<feature type="region of interest" description="Disordered" evidence="6">
    <location>
        <begin position="121"/>
        <end position="167"/>
    </location>
</feature>
<dbReference type="InterPro" id="IPR008978">
    <property type="entry name" value="HSP20-like_chaperone"/>
</dbReference>
<comment type="similarity">
    <text evidence="4 5">Belongs to the small heat shock protein (HSP20) family.</text>
</comment>
<evidence type="ECO:0000259" key="8">
    <source>
        <dbReference type="PROSITE" id="PS01031"/>
    </source>
</evidence>
<keyword evidence="7" id="KW-0472">Membrane</keyword>
<dbReference type="CDD" id="cd06464">
    <property type="entry name" value="ACD_sHsps-like"/>
    <property type="match status" value="1"/>
</dbReference>
<dbReference type="AlphaFoldDB" id="A0AA86SV54"/>
<dbReference type="PROSITE" id="PS01031">
    <property type="entry name" value="SHSP"/>
    <property type="match status" value="1"/>
</dbReference>
<evidence type="ECO:0000256" key="3">
    <source>
        <dbReference type="ARBA" id="ARBA00022821"/>
    </source>
</evidence>
<evidence type="ECO:0000313" key="10">
    <source>
        <dbReference type="Proteomes" id="UP001189624"/>
    </source>
</evidence>
<evidence type="ECO:0000256" key="4">
    <source>
        <dbReference type="PROSITE-ProRule" id="PRU00285"/>
    </source>
</evidence>
<dbReference type="InterPro" id="IPR002068">
    <property type="entry name" value="A-crystallin/Hsp20_dom"/>
</dbReference>
<keyword evidence="7" id="KW-1133">Transmembrane helix</keyword>
<proteinExistence type="inferred from homology"/>
<feature type="domain" description="SHSP" evidence="8">
    <location>
        <begin position="29"/>
        <end position="133"/>
    </location>
</feature>
<organism evidence="9 10">
    <name type="scientific">Sphenostylis stenocarpa</name>
    <dbReference type="NCBI Taxonomy" id="92480"/>
    <lineage>
        <taxon>Eukaryota</taxon>
        <taxon>Viridiplantae</taxon>
        <taxon>Streptophyta</taxon>
        <taxon>Embryophyta</taxon>
        <taxon>Tracheophyta</taxon>
        <taxon>Spermatophyta</taxon>
        <taxon>Magnoliopsida</taxon>
        <taxon>eudicotyledons</taxon>
        <taxon>Gunneridae</taxon>
        <taxon>Pentapetalae</taxon>
        <taxon>rosids</taxon>
        <taxon>fabids</taxon>
        <taxon>Fabales</taxon>
        <taxon>Fabaceae</taxon>
        <taxon>Papilionoideae</taxon>
        <taxon>50 kb inversion clade</taxon>
        <taxon>NPAAA clade</taxon>
        <taxon>indigoferoid/millettioid clade</taxon>
        <taxon>Phaseoleae</taxon>
        <taxon>Sphenostylis</taxon>
    </lineage>
</organism>
<comment type="subcellular location">
    <subcellularLocation>
        <location evidence="1">Cell membrane</location>
        <topology evidence="1">Single-pass membrane protein</topology>
    </subcellularLocation>
</comment>
<evidence type="ECO:0000256" key="6">
    <source>
        <dbReference type="SAM" id="MobiDB-lite"/>
    </source>
</evidence>
<dbReference type="Gene3D" id="2.60.40.790">
    <property type="match status" value="1"/>
</dbReference>
<keyword evidence="7" id="KW-0812">Transmembrane</keyword>
<dbReference type="GO" id="GO:0006952">
    <property type="term" value="P:defense response"/>
    <property type="evidence" value="ECO:0007669"/>
    <property type="project" value="UniProtKB-KW"/>
</dbReference>
<dbReference type="PANTHER" id="PTHR43670">
    <property type="entry name" value="HEAT SHOCK PROTEIN 26"/>
    <property type="match status" value="1"/>
</dbReference>
<keyword evidence="2" id="KW-1003">Cell membrane</keyword>
<dbReference type="GO" id="GO:0005886">
    <property type="term" value="C:plasma membrane"/>
    <property type="evidence" value="ECO:0007669"/>
    <property type="project" value="UniProtKB-SubCell"/>
</dbReference>
<sequence length="227" mass="25920">MYKRDTREETKLTVTMAQTNPRFHEAPASVYQDFEPSFEWVQDQQSDTLLLMLKGFRKENLRVQIGTNRRLKLRGEEQISENKWRRFNKEFTIPSHSNTNGIKAKLEGGILYIRIPKSITQVKPETSSPTQPKDPTQEEPEKGEVVSDTKEMGKEGEDDNNGEIVDKKGEKKVFQRLHTTLYGLVGDIVKQKKLPNLVVAIFLFLGMGMYVINAIKSTFGGSTIQDP</sequence>
<dbReference type="PANTHER" id="PTHR43670:SF73">
    <property type="entry name" value="INACTIVE PROTEIN RESTRICTED TEV MOVEMENT 2-LIKE"/>
    <property type="match status" value="1"/>
</dbReference>
<keyword evidence="3" id="KW-0611">Plant defense</keyword>
<feature type="compositionally biased region" description="Basic and acidic residues" evidence="6">
    <location>
        <begin position="135"/>
        <end position="155"/>
    </location>
</feature>
<dbReference type="Proteomes" id="UP001189624">
    <property type="component" value="Chromosome 7"/>
</dbReference>
<evidence type="ECO:0000313" key="9">
    <source>
        <dbReference type="EMBL" id="CAJ1967635.1"/>
    </source>
</evidence>
<evidence type="ECO:0000256" key="1">
    <source>
        <dbReference type="ARBA" id="ARBA00004162"/>
    </source>
</evidence>
<reference evidence="9" key="1">
    <citation type="submission" date="2023-10" db="EMBL/GenBank/DDBJ databases">
        <authorList>
            <person name="Domelevo Entfellner J.-B."/>
        </authorList>
    </citation>
    <scope>NUCLEOTIDE SEQUENCE</scope>
</reference>